<protein>
    <recommendedName>
        <fullName evidence="3 7">Pyruvate dehydrogenase E1 component subunit alpha</fullName>
        <ecNumber evidence="2 7">1.2.4.1</ecNumber>
    </recommendedName>
</protein>
<dbReference type="InterPro" id="IPR050642">
    <property type="entry name" value="PDH_E1_Alpha_Subunit"/>
</dbReference>
<comment type="catalytic activity">
    <reaction evidence="7">
        <text>N(6)-[(R)-lipoyl]-L-lysyl-[protein] + pyruvate + H(+) = N(6)-[(R)-S(8)-acetyldihydrolipoyl]-L-lysyl-[protein] + CO2</text>
        <dbReference type="Rhea" id="RHEA:19189"/>
        <dbReference type="Rhea" id="RHEA-COMP:10474"/>
        <dbReference type="Rhea" id="RHEA-COMP:10478"/>
        <dbReference type="ChEBI" id="CHEBI:15361"/>
        <dbReference type="ChEBI" id="CHEBI:15378"/>
        <dbReference type="ChEBI" id="CHEBI:16526"/>
        <dbReference type="ChEBI" id="CHEBI:83099"/>
        <dbReference type="ChEBI" id="CHEBI:83111"/>
        <dbReference type="EC" id="1.2.4.1"/>
    </reaction>
</comment>
<dbReference type="Gene3D" id="3.40.50.970">
    <property type="match status" value="1"/>
</dbReference>
<dbReference type="Proteomes" id="UP000276055">
    <property type="component" value="Unassembled WGS sequence"/>
</dbReference>
<feature type="domain" description="Dehydrogenase E1 component" evidence="9">
    <location>
        <begin position="24"/>
        <end position="314"/>
    </location>
</feature>
<dbReference type="InterPro" id="IPR017597">
    <property type="entry name" value="Pyrv_DH_E1_asu_subgrp-y"/>
</dbReference>
<comment type="function">
    <text evidence="7">The pyruvate dehydrogenase complex catalyzes the overall conversion of pyruvate to acetyl-CoA and CO(2).</text>
</comment>
<dbReference type="InterPro" id="IPR001017">
    <property type="entry name" value="DH_E1"/>
</dbReference>
<sequence>MTGTSVRHSGSVDAAHSRHLLLQMLRVRQLEEKCVELYSAAKIRGFLHVYIGEEAVAAGVMTSLAPEDAVVATYREHGHALLRGVPAGAILAEMYGYVEGCCRGRGGSMHLFDAGTRFFGGNAIVAGGLPLAVGLALADKMAGRSNVTVCFFGEGAVAEGTFHESINLAALWQLPVLFCCENNLYAMGTALVRSESQTDIALKAAAYEIPAWAVDGMDVLAVEEAARRAVDAVRSGGGPHFLELRTYRFRAHSMFDPERYRTKEEVARWMERDPITLLRAALETAGQLSAAEWEQLQADAQAEVAAAVDFAEAGTPEPVEELTRFVYSEPGGDEELRTGTATRAGTAAARRHAGKTTGTP</sequence>
<dbReference type="GO" id="GO:0000287">
    <property type="term" value="F:magnesium ion binding"/>
    <property type="evidence" value="ECO:0007669"/>
    <property type="project" value="UniProtKB-ARBA"/>
</dbReference>
<evidence type="ECO:0000256" key="5">
    <source>
        <dbReference type="ARBA" id="ARBA00023052"/>
    </source>
</evidence>
<keyword evidence="5 7" id="KW-0786">Thiamine pyrophosphate</keyword>
<dbReference type="EC" id="1.2.4.1" evidence="2 7"/>
<evidence type="ECO:0000313" key="10">
    <source>
        <dbReference type="EMBL" id="RKR18762.1"/>
    </source>
</evidence>
<accession>A0A495EPN2</accession>
<dbReference type="Pfam" id="PF00676">
    <property type="entry name" value="E1_dh"/>
    <property type="match status" value="1"/>
</dbReference>
<feature type="region of interest" description="Disordered" evidence="8">
    <location>
        <begin position="329"/>
        <end position="360"/>
    </location>
</feature>
<dbReference type="GO" id="GO:0006086">
    <property type="term" value="P:pyruvate decarboxylation to acetyl-CoA"/>
    <property type="evidence" value="ECO:0007669"/>
    <property type="project" value="InterPro"/>
</dbReference>
<evidence type="ECO:0000256" key="6">
    <source>
        <dbReference type="ARBA" id="ARBA00023317"/>
    </source>
</evidence>
<evidence type="ECO:0000259" key="9">
    <source>
        <dbReference type="Pfam" id="PF00676"/>
    </source>
</evidence>
<dbReference type="NCBIfam" id="TIGR03182">
    <property type="entry name" value="PDH_E1_alph_y"/>
    <property type="match status" value="1"/>
</dbReference>
<dbReference type="InterPro" id="IPR029061">
    <property type="entry name" value="THDP-binding"/>
</dbReference>
<comment type="cofactor">
    <cofactor evidence="1 7">
        <name>thiamine diphosphate</name>
        <dbReference type="ChEBI" id="CHEBI:58937"/>
    </cofactor>
</comment>
<keyword evidence="6 7" id="KW-0670">Pyruvate</keyword>
<gene>
    <name evidence="7" type="primary">pdhA</name>
    <name evidence="10" type="ORF">C8D78_2501</name>
</gene>
<organism evidence="10 11">
    <name type="scientific">Arthrobacter oryzae</name>
    <dbReference type="NCBI Taxonomy" id="409290"/>
    <lineage>
        <taxon>Bacteria</taxon>
        <taxon>Bacillati</taxon>
        <taxon>Actinomycetota</taxon>
        <taxon>Actinomycetes</taxon>
        <taxon>Micrococcales</taxon>
        <taxon>Micrococcaceae</taxon>
        <taxon>Arthrobacter</taxon>
    </lineage>
</organism>
<evidence type="ECO:0000256" key="7">
    <source>
        <dbReference type="RuleBase" id="RU361139"/>
    </source>
</evidence>
<dbReference type="GO" id="GO:0004739">
    <property type="term" value="F:pyruvate dehydrogenase (acetyl-transferring) activity"/>
    <property type="evidence" value="ECO:0007669"/>
    <property type="project" value="UniProtKB-UniRule"/>
</dbReference>
<proteinExistence type="predicted"/>
<comment type="caution">
    <text evidence="10">The sequence shown here is derived from an EMBL/GenBank/DDBJ whole genome shotgun (WGS) entry which is preliminary data.</text>
</comment>
<evidence type="ECO:0000256" key="2">
    <source>
        <dbReference type="ARBA" id="ARBA00012281"/>
    </source>
</evidence>
<keyword evidence="4 7" id="KW-0560">Oxidoreductase</keyword>
<dbReference type="RefSeq" id="WP_244208385.1">
    <property type="nucleotide sequence ID" value="NZ_RBIR01000005.1"/>
</dbReference>
<dbReference type="PANTHER" id="PTHR11516">
    <property type="entry name" value="PYRUVATE DEHYDROGENASE E1 COMPONENT, ALPHA SUBUNIT BACTERIAL AND ORGANELLAR"/>
    <property type="match status" value="1"/>
</dbReference>
<name>A0A495EPN2_9MICC</name>
<feature type="compositionally biased region" description="Low complexity" evidence="8">
    <location>
        <begin position="338"/>
        <end position="348"/>
    </location>
</feature>
<dbReference type="AlphaFoldDB" id="A0A495EPN2"/>
<dbReference type="SUPFAM" id="SSF52518">
    <property type="entry name" value="Thiamin diphosphate-binding fold (THDP-binding)"/>
    <property type="match status" value="1"/>
</dbReference>
<evidence type="ECO:0000256" key="8">
    <source>
        <dbReference type="SAM" id="MobiDB-lite"/>
    </source>
</evidence>
<dbReference type="EMBL" id="RBIR01000005">
    <property type="protein sequence ID" value="RKR18762.1"/>
    <property type="molecule type" value="Genomic_DNA"/>
</dbReference>
<evidence type="ECO:0000256" key="3">
    <source>
        <dbReference type="ARBA" id="ARBA00014159"/>
    </source>
</evidence>
<comment type="subunit">
    <text evidence="7">Heterodimer of an alpha and a beta chain.</text>
</comment>
<dbReference type="PANTHER" id="PTHR11516:SF60">
    <property type="entry name" value="PYRUVATE DEHYDROGENASE E1 COMPONENT SUBUNIT ALPHA"/>
    <property type="match status" value="1"/>
</dbReference>
<evidence type="ECO:0000256" key="1">
    <source>
        <dbReference type="ARBA" id="ARBA00001964"/>
    </source>
</evidence>
<dbReference type="CDD" id="cd02000">
    <property type="entry name" value="TPP_E1_PDC_ADC_BCADC"/>
    <property type="match status" value="1"/>
</dbReference>
<reference evidence="10 11" key="1">
    <citation type="submission" date="2018-10" db="EMBL/GenBank/DDBJ databases">
        <title>Genomic Encyclopedia of Type Strains, Phase IV (KMG-IV): sequencing the most valuable type-strain genomes for metagenomic binning, comparative biology and taxonomic classification.</title>
        <authorList>
            <person name="Goeker M."/>
        </authorList>
    </citation>
    <scope>NUCLEOTIDE SEQUENCE [LARGE SCALE GENOMIC DNA]</scope>
    <source>
        <strain evidence="10 11">DSM 25586</strain>
    </source>
</reference>
<evidence type="ECO:0000256" key="4">
    <source>
        <dbReference type="ARBA" id="ARBA00023002"/>
    </source>
</evidence>
<evidence type="ECO:0000313" key="11">
    <source>
        <dbReference type="Proteomes" id="UP000276055"/>
    </source>
</evidence>